<evidence type="ECO:0000256" key="1">
    <source>
        <dbReference type="SAM" id="MobiDB-lite"/>
    </source>
</evidence>
<reference evidence="3" key="1">
    <citation type="journal article" date="2010" name="Genome Res.">
        <title>Population genomic sequencing of Coccidioides fungi reveals recent hybridization and transposon control.</title>
        <authorList>
            <person name="Neafsey D.E."/>
            <person name="Barker B.M."/>
            <person name="Sharpton T.J."/>
            <person name="Stajich J.E."/>
            <person name="Park D.J."/>
            <person name="Whiston E."/>
            <person name="Hung C.-Y."/>
            <person name="McMahan C."/>
            <person name="White J."/>
            <person name="Sykes S."/>
            <person name="Heiman D."/>
            <person name="Young S."/>
            <person name="Zeng Q."/>
            <person name="Abouelleil A."/>
            <person name="Aftuck L."/>
            <person name="Bessette D."/>
            <person name="Brown A."/>
            <person name="FitzGerald M."/>
            <person name="Lui A."/>
            <person name="Macdonald J.P."/>
            <person name="Priest M."/>
            <person name="Orbach M.J."/>
            <person name="Galgiani J.N."/>
            <person name="Kirkland T.N."/>
            <person name="Cole G.T."/>
            <person name="Birren B.W."/>
            <person name="Henn M.R."/>
            <person name="Taylor J.W."/>
            <person name="Rounsley S.D."/>
        </authorList>
    </citation>
    <scope>NUCLEOTIDE SEQUENCE [LARGE SCALE GENOMIC DNA]</scope>
    <source>
        <strain evidence="3">RMSCC 3703</strain>
    </source>
</reference>
<dbReference type="AlphaFoldDB" id="A0A0J8QR61"/>
<protein>
    <submittedName>
        <fullName evidence="2">Uncharacterized protein</fullName>
    </submittedName>
</protein>
<organism evidence="2 3">
    <name type="scientific">Coccidioides immitis RMSCC 3703</name>
    <dbReference type="NCBI Taxonomy" id="454286"/>
    <lineage>
        <taxon>Eukaryota</taxon>
        <taxon>Fungi</taxon>
        <taxon>Dikarya</taxon>
        <taxon>Ascomycota</taxon>
        <taxon>Pezizomycotina</taxon>
        <taxon>Eurotiomycetes</taxon>
        <taxon>Eurotiomycetidae</taxon>
        <taxon>Onygenales</taxon>
        <taxon>Onygenaceae</taxon>
        <taxon>Coccidioides</taxon>
    </lineage>
</organism>
<accession>A0A0J8QR61</accession>
<feature type="region of interest" description="Disordered" evidence="1">
    <location>
        <begin position="45"/>
        <end position="102"/>
    </location>
</feature>
<sequence>MQLVPEMCFQMRKTPARWPDCTGGIGPCSTHEPDHDYIQWCKPAEQRGSQCESPTPTSQASSTKRKRNCPNHRSQGKPKSDEGDAGAGGGSVSQPHGVKVGA</sequence>
<evidence type="ECO:0000313" key="3">
    <source>
        <dbReference type="Proteomes" id="UP000054559"/>
    </source>
</evidence>
<feature type="compositionally biased region" description="Basic residues" evidence="1">
    <location>
        <begin position="63"/>
        <end position="76"/>
    </location>
</feature>
<gene>
    <name evidence="2" type="ORF">CISG_10364</name>
</gene>
<dbReference type="Proteomes" id="UP000054559">
    <property type="component" value="Unassembled WGS sequence"/>
</dbReference>
<feature type="compositionally biased region" description="Polar residues" evidence="1">
    <location>
        <begin position="47"/>
        <end position="62"/>
    </location>
</feature>
<dbReference type="EMBL" id="DS268322">
    <property type="protein sequence ID" value="KMU75149.1"/>
    <property type="molecule type" value="Genomic_DNA"/>
</dbReference>
<proteinExistence type="predicted"/>
<name>A0A0J8QR61_COCIT</name>
<evidence type="ECO:0000313" key="2">
    <source>
        <dbReference type="EMBL" id="KMU75149.1"/>
    </source>
</evidence>